<evidence type="ECO:0000313" key="11">
    <source>
        <dbReference type="Proteomes" id="UP000293952"/>
    </source>
</evidence>
<dbReference type="Proteomes" id="UP000293952">
    <property type="component" value="Unassembled WGS sequence"/>
</dbReference>
<dbReference type="GO" id="GO:0008270">
    <property type="term" value="F:zinc ion binding"/>
    <property type="evidence" value="ECO:0007669"/>
    <property type="project" value="UniProtKB-UniRule"/>
</dbReference>
<dbReference type="InterPro" id="IPR001279">
    <property type="entry name" value="Metallo-B-lactamas"/>
</dbReference>
<feature type="binding site" evidence="8">
    <location>
        <position position="270"/>
    </location>
    <ligand>
        <name>Zn(2+)</name>
        <dbReference type="ChEBI" id="CHEBI:29105"/>
        <label>2</label>
        <note>catalytic</note>
    </ligand>
</feature>
<keyword evidence="7 8" id="KW-0862">Zinc</keyword>
<dbReference type="PANTHER" id="PTHR46018">
    <property type="entry name" value="ZINC PHOSPHODIESTERASE ELAC PROTEIN 1"/>
    <property type="match status" value="1"/>
</dbReference>
<keyword evidence="2 8" id="KW-0819">tRNA processing</keyword>
<keyword evidence="6 8" id="KW-0378">Hydrolase</keyword>
<dbReference type="Gene3D" id="3.60.15.10">
    <property type="entry name" value="Ribonuclease Z/Hydroxyacylglutathione hydrolase-like"/>
    <property type="match status" value="1"/>
</dbReference>
<comment type="subunit">
    <text evidence="1 8">Homodimer.</text>
</comment>
<dbReference type="CDD" id="cd07717">
    <property type="entry name" value="RNaseZ_ZiPD-like_MBL-fold"/>
    <property type="match status" value="1"/>
</dbReference>
<dbReference type="NCBIfam" id="TIGR02651">
    <property type="entry name" value="RNase_Z"/>
    <property type="match status" value="1"/>
</dbReference>
<protein>
    <recommendedName>
        <fullName evidence="8">Ribonuclease Z</fullName>
        <shortName evidence="8">RNase Z</shortName>
        <ecNumber evidence="8">3.1.26.11</ecNumber>
    </recommendedName>
    <alternativeName>
        <fullName evidence="8">tRNA 3 endonuclease</fullName>
    </alternativeName>
    <alternativeName>
        <fullName evidence="8">tRNase Z</fullName>
    </alternativeName>
</protein>
<comment type="cofactor">
    <cofactor evidence="8">
        <name>Zn(2+)</name>
        <dbReference type="ChEBI" id="CHEBI:29105"/>
    </cofactor>
    <text evidence="8">Binds 2 Zn(2+) ions.</text>
</comment>
<keyword evidence="4 8" id="KW-0479">Metal-binding</keyword>
<comment type="catalytic activity">
    <reaction evidence="8">
        <text>Endonucleolytic cleavage of RNA, removing extra 3' nucleotides from tRNA precursor, generating 3' termini of tRNAs. A 3'-hydroxy group is left at the tRNA terminus and a 5'-phosphoryl group is left at the trailer molecule.</text>
        <dbReference type="EC" id="3.1.26.11"/>
    </reaction>
</comment>
<evidence type="ECO:0000256" key="8">
    <source>
        <dbReference type="HAMAP-Rule" id="MF_01818"/>
    </source>
</evidence>
<feature type="binding site" evidence="8">
    <location>
        <position position="212"/>
    </location>
    <ligand>
        <name>Zn(2+)</name>
        <dbReference type="ChEBI" id="CHEBI:29105"/>
        <label>2</label>
        <note>catalytic</note>
    </ligand>
</feature>
<dbReference type="AlphaFoldDB" id="A0A4Q4KIN7"/>
<evidence type="ECO:0000256" key="2">
    <source>
        <dbReference type="ARBA" id="ARBA00022694"/>
    </source>
</evidence>
<dbReference type="Pfam" id="PF23023">
    <property type="entry name" value="Anti-Pycsar_Apyc1"/>
    <property type="match status" value="1"/>
</dbReference>
<feature type="binding site" evidence="8">
    <location>
        <position position="212"/>
    </location>
    <ligand>
        <name>Zn(2+)</name>
        <dbReference type="ChEBI" id="CHEBI:29105"/>
        <label>1</label>
        <note>catalytic</note>
    </ligand>
</feature>
<name>A0A4Q4KIN7_9FLAO</name>
<evidence type="ECO:0000256" key="1">
    <source>
        <dbReference type="ARBA" id="ARBA00011738"/>
    </source>
</evidence>
<dbReference type="NCBIfam" id="NF000801">
    <property type="entry name" value="PRK00055.1-3"/>
    <property type="match status" value="1"/>
</dbReference>
<dbReference type="PANTHER" id="PTHR46018:SF2">
    <property type="entry name" value="ZINC PHOSPHODIESTERASE ELAC PROTEIN 1"/>
    <property type="match status" value="1"/>
</dbReference>
<evidence type="ECO:0000313" key="10">
    <source>
        <dbReference type="EMBL" id="RYM32758.1"/>
    </source>
</evidence>
<proteinExistence type="inferred from homology"/>
<dbReference type="EMBL" id="SETE01000005">
    <property type="protein sequence ID" value="RYM32758.1"/>
    <property type="molecule type" value="Genomic_DNA"/>
</dbReference>
<dbReference type="OrthoDB" id="9800940at2"/>
<dbReference type="HAMAP" id="MF_01818">
    <property type="entry name" value="RNase_Z_BN"/>
    <property type="match status" value="1"/>
</dbReference>
<feature type="binding site" evidence="8">
    <location>
        <position position="67"/>
    </location>
    <ligand>
        <name>Zn(2+)</name>
        <dbReference type="ChEBI" id="CHEBI:29105"/>
        <label>2</label>
        <note>catalytic</note>
    </ligand>
</feature>
<dbReference type="RefSeq" id="WP_130094096.1">
    <property type="nucleotide sequence ID" value="NZ_SETE01000005.1"/>
</dbReference>
<feature type="binding site" evidence="8">
    <location>
        <position position="64"/>
    </location>
    <ligand>
        <name>Zn(2+)</name>
        <dbReference type="ChEBI" id="CHEBI:29105"/>
        <label>1</label>
        <note>catalytic</note>
    </ligand>
</feature>
<feature type="binding site" evidence="8">
    <location>
        <position position="66"/>
    </location>
    <ligand>
        <name>Zn(2+)</name>
        <dbReference type="ChEBI" id="CHEBI:29105"/>
        <label>2</label>
        <note>catalytic</note>
    </ligand>
</feature>
<reference evidence="10 11" key="1">
    <citation type="submission" date="2019-02" db="EMBL/GenBank/DDBJ databases">
        <title>Genome sequence of the sea-ice species Brumimicrobium glaciale.</title>
        <authorList>
            <person name="Bowman J.P."/>
        </authorList>
    </citation>
    <scope>NUCLEOTIDE SEQUENCE [LARGE SCALE GENOMIC DNA]</scope>
    <source>
        <strain evidence="10 11">IC156</strain>
    </source>
</reference>
<gene>
    <name evidence="8" type="primary">rnz</name>
    <name evidence="10" type="ORF">ERX46_11885</name>
</gene>
<evidence type="ECO:0000256" key="6">
    <source>
        <dbReference type="ARBA" id="ARBA00022801"/>
    </source>
</evidence>
<keyword evidence="3 8" id="KW-0540">Nuclease</keyword>
<keyword evidence="5 8" id="KW-0255">Endonuclease</keyword>
<evidence type="ECO:0000256" key="7">
    <source>
        <dbReference type="ARBA" id="ARBA00022833"/>
    </source>
</evidence>
<evidence type="ECO:0000256" key="4">
    <source>
        <dbReference type="ARBA" id="ARBA00022723"/>
    </source>
</evidence>
<accession>A0A4Q4KIN7</accession>
<comment type="caution">
    <text evidence="10">The sequence shown here is derived from an EMBL/GenBank/DDBJ whole genome shotgun (WGS) entry which is preliminary data.</text>
</comment>
<dbReference type="Pfam" id="PF12706">
    <property type="entry name" value="Lactamase_B_2"/>
    <property type="match status" value="1"/>
</dbReference>
<keyword evidence="11" id="KW-1185">Reference proteome</keyword>
<evidence type="ECO:0000259" key="9">
    <source>
        <dbReference type="Pfam" id="PF12706"/>
    </source>
</evidence>
<evidence type="ECO:0000256" key="3">
    <source>
        <dbReference type="ARBA" id="ARBA00022722"/>
    </source>
</evidence>
<dbReference type="InterPro" id="IPR013471">
    <property type="entry name" value="RNase_Z/BN"/>
</dbReference>
<feature type="domain" description="Metallo-beta-lactamase" evidence="9">
    <location>
        <begin position="203"/>
        <end position="271"/>
    </location>
</feature>
<evidence type="ECO:0000256" key="5">
    <source>
        <dbReference type="ARBA" id="ARBA00022759"/>
    </source>
</evidence>
<comment type="function">
    <text evidence="8">Zinc phosphodiesterase, which displays some tRNA 3'-processing endonuclease activity. Probably involved in tRNA maturation, by removing a 3'-trailer from precursor tRNA.</text>
</comment>
<comment type="similarity">
    <text evidence="8">Belongs to the RNase Z family.</text>
</comment>
<organism evidence="10 11">
    <name type="scientific">Brumimicrobium glaciale</name>
    <dbReference type="NCBI Taxonomy" id="200475"/>
    <lineage>
        <taxon>Bacteria</taxon>
        <taxon>Pseudomonadati</taxon>
        <taxon>Bacteroidota</taxon>
        <taxon>Flavobacteriia</taxon>
        <taxon>Flavobacteriales</taxon>
        <taxon>Crocinitomicaceae</taxon>
        <taxon>Brumimicrobium</taxon>
    </lineage>
</organism>
<feature type="binding site" evidence="8">
    <location>
        <position position="142"/>
    </location>
    <ligand>
        <name>Zn(2+)</name>
        <dbReference type="ChEBI" id="CHEBI:29105"/>
        <label>1</label>
        <note>catalytic</note>
    </ligand>
</feature>
<feature type="binding site" evidence="8">
    <location>
        <position position="62"/>
    </location>
    <ligand>
        <name>Zn(2+)</name>
        <dbReference type="ChEBI" id="CHEBI:29105"/>
        <label>1</label>
        <note>catalytic</note>
    </ligand>
</feature>
<dbReference type="SUPFAM" id="SSF56281">
    <property type="entry name" value="Metallo-hydrolase/oxidoreductase"/>
    <property type="match status" value="1"/>
</dbReference>
<dbReference type="GO" id="GO:0042781">
    <property type="term" value="F:3'-tRNA processing endoribonuclease activity"/>
    <property type="evidence" value="ECO:0007669"/>
    <property type="project" value="UniProtKB-UniRule"/>
</dbReference>
<sequence length="303" mass="33959">MSFTVTILGSGAAVPTLKRGTTSQFVSCQQRSILIDCGEGTQIQMRKFKVKFQGIQIILISHLHGDHVFGLCGLISTMQLLGRKEAIIVVGPVGIKEFLMNQFKITGYYNGFPIDFRELEPETSGIVFEDKCVEIQTFPLSHRIQTQGYRINEKPGKRGLDKEAFDETGISTSYIQKLISGEDVVDNEGNIVKSADVTYSPKPTKSYAFCSDTAYHTPIIESIKNVDLLYHEATFTDHESERATETFHSTAKQAATIALKSNAKRLILGHFSARYKTLEIHKEEAQSIFERVFIPEDGELFYV</sequence>
<dbReference type="InterPro" id="IPR036866">
    <property type="entry name" value="RibonucZ/Hydroxyglut_hydro"/>
</dbReference>
<feature type="active site" description="Proton acceptor" evidence="8">
    <location>
        <position position="66"/>
    </location>
</feature>
<dbReference type="EC" id="3.1.26.11" evidence="8"/>